<evidence type="ECO:0000313" key="9">
    <source>
        <dbReference type="Proteomes" id="UP000663889"/>
    </source>
</evidence>
<keyword evidence="8" id="KW-1185">Reference proteome</keyword>
<dbReference type="Proteomes" id="UP000663874">
    <property type="component" value="Unassembled WGS sequence"/>
</dbReference>
<dbReference type="EMBL" id="CAJNOH010000223">
    <property type="protein sequence ID" value="CAF0953125.1"/>
    <property type="molecule type" value="Genomic_DNA"/>
</dbReference>
<evidence type="ECO:0000256" key="1">
    <source>
        <dbReference type="ARBA" id="ARBA00005627"/>
    </source>
</evidence>
<dbReference type="AlphaFoldDB" id="A0A814JE30"/>
<dbReference type="EMBL" id="CAJNOO010000471">
    <property type="protein sequence ID" value="CAF0952730.1"/>
    <property type="molecule type" value="Genomic_DNA"/>
</dbReference>
<dbReference type="Proteomes" id="UP000663870">
    <property type="component" value="Unassembled WGS sequence"/>
</dbReference>
<name>A0A814JE30_9BILA</name>
<protein>
    <submittedName>
        <fullName evidence="4">Uncharacterized protein</fullName>
    </submittedName>
</protein>
<dbReference type="InterPro" id="IPR047002">
    <property type="entry name" value="Tcp10_C_sf"/>
</dbReference>
<comment type="similarity">
    <text evidence="1">Belongs to the TCP10 family.</text>
</comment>
<accession>A0A814JE30</accession>
<sequence length="202" mass="23355">MARSTSTSATTFLKRHQQTLSLIDQPTTKRQSLTITNHNSILLTSYLSILSAKIITFKENISILSNDSIIEEIRHNDGHIEHIKSDLSKQIIFSNSSKQYTSFDGKQICVQFYNGDYKEKFSDGYSIYKYASANTTENEYFDGTPIYEFPNEQIEKHLSDEKQEHILPDKTKNIYLTDGIIISLKPNEEKLFNIQIKQKKFI</sequence>
<proteinExistence type="inferred from homology"/>
<dbReference type="Proteomes" id="UP000663854">
    <property type="component" value="Unassembled WGS sequence"/>
</dbReference>
<dbReference type="EMBL" id="CAJOBE010002653">
    <property type="protein sequence ID" value="CAF3835584.1"/>
    <property type="molecule type" value="Genomic_DNA"/>
</dbReference>
<comment type="caution">
    <text evidence="4">The sequence shown here is derived from an EMBL/GenBank/DDBJ whole genome shotgun (WGS) entry which is preliminary data.</text>
</comment>
<evidence type="ECO:0000313" key="5">
    <source>
        <dbReference type="EMBL" id="CAF1298676.1"/>
    </source>
</evidence>
<dbReference type="Proteomes" id="UP000663882">
    <property type="component" value="Unassembled WGS sequence"/>
</dbReference>
<dbReference type="Gene3D" id="2.60.450.20">
    <property type="match status" value="1"/>
</dbReference>
<dbReference type="EMBL" id="CAJOAX010001867">
    <property type="protein sequence ID" value="CAF3751890.1"/>
    <property type="molecule type" value="Genomic_DNA"/>
</dbReference>
<dbReference type="EMBL" id="CAJNOL010001149">
    <property type="protein sequence ID" value="CAF1298676.1"/>
    <property type="molecule type" value="Genomic_DNA"/>
</dbReference>
<reference evidence="4" key="1">
    <citation type="submission" date="2021-02" db="EMBL/GenBank/DDBJ databases">
        <authorList>
            <person name="Nowell W R."/>
        </authorList>
    </citation>
    <scope>NUCLEOTIDE SEQUENCE</scope>
</reference>
<evidence type="ECO:0000313" key="3">
    <source>
        <dbReference type="EMBL" id="CAF0953125.1"/>
    </source>
</evidence>
<dbReference type="PANTHER" id="PTHR10331:SF6">
    <property type="entry name" value="SPINDLE ASSEMBLY ABNORMAL 4"/>
    <property type="match status" value="1"/>
</dbReference>
<dbReference type="Proteomes" id="UP000663889">
    <property type="component" value="Unassembled WGS sequence"/>
</dbReference>
<dbReference type="InterPro" id="IPR026581">
    <property type="entry name" value="TCP10L/CENPJ"/>
</dbReference>
<evidence type="ECO:0000313" key="4">
    <source>
        <dbReference type="EMBL" id="CAF1036323.1"/>
    </source>
</evidence>
<dbReference type="EMBL" id="CAJNOU010000573">
    <property type="protein sequence ID" value="CAF1036323.1"/>
    <property type="molecule type" value="Genomic_DNA"/>
</dbReference>
<organism evidence="4 9">
    <name type="scientific">Rotaria sordida</name>
    <dbReference type="NCBI Taxonomy" id="392033"/>
    <lineage>
        <taxon>Eukaryota</taxon>
        <taxon>Metazoa</taxon>
        <taxon>Spiralia</taxon>
        <taxon>Gnathifera</taxon>
        <taxon>Rotifera</taxon>
        <taxon>Eurotatoria</taxon>
        <taxon>Bdelloidea</taxon>
        <taxon>Philodinida</taxon>
        <taxon>Philodinidae</taxon>
        <taxon>Rotaria</taxon>
    </lineage>
</organism>
<evidence type="ECO:0000313" key="8">
    <source>
        <dbReference type="Proteomes" id="UP000663870"/>
    </source>
</evidence>
<dbReference type="Proteomes" id="UP000663823">
    <property type="component" value="Unassembled WGS sequence"/>
</dbReference>
<evidence type="ECO:0000313" key="6">
    <source>
        <dbReference type="EMBL" id="CAF3751890.1"/>
    </source>
</evidence>
<gene>
    <name evidence="7" type="ORF">FNK824_LOCUS17023</name>
    <name evidence="5" type="ORF">JXQ802_LOCUS29381</name>
    <name evidence="6" type="ORF">OTI717_LOCUS15625</name>
    <name evidence="3" type="ORF">PYM288_LOCUS12233</name>
    <name evidence="2" type="ORF">RFH988_LOCUS11720</name>
    <name evidence="4" type="ORF">SEV965_LOCUS12583</name>
</gene>
<evidence type="ECO:0000313" key="7">
    <source>
        <dbReference type="EMBL" id="CAF3835584.1"/>
    </source>
</evidence>
<dbReference type="OrthoDB" id="10062103at2759"/>
<evidence type="ECO:0000313" key="2">
    <source>
        <dbReference type="EMBL" id="CAF0952730.1"/>
    </source>
</evidence>
<dbReference type="PANTHER" id="PTHR10331">
    <property type="entry name" value="T COMPLEX PROTEIN 10"/>
    <property type="match status" value="1"/>
</dbReference>